<dbReference type="SUPFAM" id="SSF53756">
    <property type="entry name" value="UDP-Glycosyltransferase/glycogen phosphorylase"/>
    <property type="match status" value="2"/>
</dbReference>
<dbReference type="PANTHER" id="PTHR46401:SF2">
    <property type="entry name" value="GLYCOSYLTRANSFERASE WBBK-RELATED"/>
    <property type="match status" value="1"/>
</dbReference>
<organism evidence="3 4">
    <name type="scientific">Iodobacter arcticus</name>
    <dbReference type="NCBI Taxonomy" id="590593"/>
    <lineage>
        <taxon>Bacteria</taxon>
        <taxon>Pseudomonadati</taxon>
        <taxon>Pseudomonadota</taxon>
        <taxon>Betaproteobacteria</taxon>
        <taxon>Neisseriales</taxon>
        <taxon>Chitinibacteraceae</taxon>
        <taxon>Iodobacter</taxon>
    </lineage>
</organism>
<dbReference type="PANTHER" id="PTHR46401">
    <property type="entry name" value="GLYCOSYLTRANSFERASE WBBK-RELATED"/>
    <property type="match status" value="1"/>
</dbReference>
<gene>
    <name evidence="3" type="ORF">ACFQNF_08840</name>
</gene>
<dbReference type="RefSeq" id="WP_380187631.1">
    <property type="nucleotide sequence ID" value="NZ_JBHTBQ010000014.1"/>
</dbReference>
<dbReference type="CDD" id="cd03801">
    <property type="entry name" value="GT4_PimA-like"/>
    <property type="match status" value="1"/>
</dbReference>
<dbReference type="EC" id="2.4.-.-" evidence="3"/>
<dbReference type="Proteomes" id="UP001596473">
    <property type="component" value="Unassembled WGS sequence"/>
</dbReference>
<dbReference type="GO" id="GO:0016757">
    <property type="term" value="F:glycosyltransferase activity"/>
    <property type="evidence" value="ECO:0007669"/>
    <property type="project" value="UniProtKB-KW"/>
</dbReference>
<sequence length="808" mass="90763">MKVAIVAPSGVPFVWGGAENIWKGLWLALNQQNEVTAELIKLPSPEHDFWGIIQSYQRFAELDLNHFDLIISTKYPAWMISHPRHILFMQHTLRGLYDTYPSHLSKSIAHLAQKTPELYRLLNIKNPNRIQLAECFGELNKIKAAQGLSPQDTALPGPLLRAIIHFFDSIALAPGQIMRYTAIAHEVANRQEYFPENIKPEVLYHPSSLPQAGVIAGTQINPAIFTASRLDAPKRIDLLIKAYCKSGVKTPLRIAGTGPQSTKLQELISNHPTISLLGHISEQQLAHEYANALFVPFIPEHEDFGLITYEAMIAGKAVLSCSDSGGVTELVKDMENGLLVKPECDDIAKAIKKLCSDPTLCYQLGQQAYNSVKEITWPALAKELLNMHKQYQPKIIVLNTFPIYPVVSGGQARLYHLYSELSMLGYSIEILNLDFNTRTVQSRHLNENFIEVLIPIGEEFRKKLNTEEKRLNISCVDWLAAQHPELLPEWQTEIKRRAPWASLIICSHPYAYPAMMQAGVKEWLYEAHNVEADLKAQIYQQHPIEALQIKELELQCAQGAQHIICCSFEDSQRMQNLYKLPNHKFSIIANGADTQNIKYLDQAGRKAIRVQMGLEPTNKISLFMGSNHGPNIEATEQILITAEHDESLQYIILGSVADAFKQKNIPNNVRFLGVVSLQEKQLWLQIASIALNPMLSGSGSNLKLIEYAAAGLPIISTEFGVRGTRFEAGVHYINTKALLPTIKNALKKPDDQLDKMIHKTMEYINNELSWKGLAEKYKQEIKGALFIEKSKGESISPPPFLQTSNILS</sequence>
<feature type="domain" description="Glycosyl transferase family 1" evidence="2">
    <location>
        <begin position="223"/>
        <end position="370"/>
    </location>
</feature>
<keyword evidence="3" id="KW-0328">Glycosyltransferase</keyword>
<accession>A0ABW2QWX3</accession>
<keyword evidence="4" id="KW-1185">Reference proteome</keyword>
<dbReference type="InterPro" id="IPR001296">
    <property type="entry name" value="Glyco_trans_1"/>
</dbReference>
<evidence type="ECO:0000259" key="2">
    <source>
        <dbReference type="Pfam" id="PF00534"/>
    </source>
</evidence>
<keyword evidence="1 3" id="KW-0808">Transferase</keyword>
<comment type="caution">
    <text evidence="3">The sequence shown here is derived from an EMBL/GenBank/DDBJ whole genome shotgun (WGS) entry which is preliminary data.</text>
</comment>
<evidence type="ECO:0000256" key="1">
    <source>
        <dbReference type="ARBA" id="ARBA00022679"/>
    </source>
</evidence>
<dbReference type="Pfam" id="PF00534">
    <property type="entry name" value="Glycos_transf_1"/>
    <property type="match status" value="1"/>
</dbReference>
<dbReference type="EMBL" id="JBHTBQ010000014">
    <property type="protein sequence ID" value="MFC7419991.1"/>
    <property type="molecule type" value="Genomic_DNA"/>
</dbReference>
<proteinExistence type="predicted"/>
<name>A0ABW2QWX3_9NEIS</name>
<dbReference type="Gene3D" id="3.40.50.2000">
    <property type="entry name" value="Glycogen Phosphorylase B"/>
    <property type="match status" value="3"/>
</dbReference>
<protein>
    <submittedName>
        <fullName evidence="3">Glycosyltransferase</fullName>
        <ecNumber evidence="3">2.4.-.-</ecNumber>
    </submittedName>
</protein>
<evidence type="ECO:0000313" key="4">
    <source>
        <dbReference type="Proteomes" id="UP001596473"/>
    </source>
</evidence>
<evidence type="ECO:0000313" key="3">
    <source>
        <dbReference type="EMBL" id="MFC7419991.1"/>
    </source>
</evidence>
<reference evidence="4" key="1">
    <citation type="journal article" date="2019" name="Int. J. Syst. Evol. Microbiol.">
        <title>The Global Catalogue of Microorganisms (GCM) 10K type strain sequencing project: providing services to taxonomists for standard genome sequencing and annotation.</title>
        <authorList>
            <consortium name="The Broad Institute Genomics Platform"/>
            <consortium name="The Broad Institute Genome Sequencing Center for Infectious Disease"/>
            <person name="Wu L."/>
            <person name="Ma J."/>
        </authorList>
    </citation>
    <scope>NUCLEOTIDE SEQUENCE [LARGE SCALE GENOMIC DNA]</scope>
    <source>
        <strain evidence="4">CCUG 62945</strain>
    </source>
</reference>
<dbReference type="Pfam" id="PF13692">
    <property type="entry name" value="Glyco_trans_1_4"/>
    <property type="match status" value="1"/>
</dbReference>